<evidence type="ECO:0000313" key="2">
    <source>
        <dbReference type="EMBL" id="TXH91750.1"/>
    </source>
</evidence>
<dbReference type="CDD" id="cd04301">
    <property type="entry name" value="NAT_SF"/>
    <property type="match status" value="1"/>
</dbReference>
<dbReference type="AlphaFoldDB" id="A0A5C7T7Y2"/>
<accession>A0A5C7T7Y2</accession>
<proteinExistence type="predicted"/>
<dbReference type="RefSeq" id="WP_276656591.1">
    <property type="nucleotide sequence ID" value="NZ_SSFD01000028.1"/>
</dbReference>
<dbReference type="GO" id="GO:0016747">
    <property type="term" value="F:acyltransferase activity, transferring groups other than amino-acyl groups"/>
    <property type="evidence" value="ECO:0007669"/>
    <property type="project" value="InterPro"/>
</dbReference>
<dbReference type="Pfam" id="PF00583">
    <property type="entry name" value="Acetyltransf_1"/>
    <property type="match status" value="1"/>
</dbReference>
<dbReference type="InterPro" id="IPR016181">
    <property type="entry name" value="Acyl_CoA_acyltransferase"/>
</dbReference>
<comment type="caution">
    <text evidence="2">The sequence shown here is derived from an EMBL/GenBank/DDBJ whole genome shotgun (WGS) entry which is preliminary data.</text>
</comment>
<gene>
    <name evidence="2" type="ORF">E6Q80_01795</name>
</gene>
<evidence type="ECO:0000259" key="1">
    <source>
        <dbReference type="PROSITE" id="PS51186"/>
    </source>
</evidence>
<organism evidence="2 3">
    <name type="scientific">Thauera aminoaromatica</name>
    <dbReference type="NCBI Taxonomy" id="164330"/>
    <lineage>
        <taxon>Bacteria</taxon>
        <taxon>Pseudomonadati</taxon>
        <taxon>Pseudomonadota</taxon>
        <taxon>Betaproteobacteria</taxon>
        <taxon>Rhodocyclales</taxon>
        <taxon>Zoogloeaceae</taxon>
        <taxon>Thauera</taxon>
    </lineage>
</organism>
<protein>
    <submittedName>
        <fullName evidence="2">GNAT family N-acetyltransferase</fullName>
    </submittedName>
</protein>
<dbReference type="InterPro" id="IPR000182">
    <property type="entry name" value="GNAT_dom"/>
</dbReference>
<dbReference type="PROSITE" id="PS51186">
    <property type="entry name" value="GNAT"/>
    <property type="match status" value="1"/>
</dbReference>
<feature type="domain" description="N-acetyltransferase" evidence="1">
    <location>
        <begin position="37"/>
        <end position="171"/>
    </location>
</feature>
<dbReference type="Proteomes" id="UP000321192">
    <property type="component" value="Unassembled WGS sequence"/>
</dbReference>
<reference evidence="2 3" key="1">
    <citation type="submission" date="2018-09" db="EMBL/GenBank/DDBJ databases">
        <title>Metagenome Assembled Genomes from an Advanced Water Purification Facility.</title>
        <authorList>
            <person name="Stamps B.W."/>
            <person name="Spear J.R."/>
        </authorList>
    </citation>
    <scope>NUCLEOTIDE SEQUENCE [LARGE SCALE GENOMIC DNA]</scope>
    <source>
        <strain evidence="2">Bin_27_1</strain>
    </source>
</reference>
<evidence type="ECO:0000313" key="3">
    <source>
        <dbReference type="Proteomes" id="UP000321192"/>
    </source>
</evidence>
<dbReference type="EMBL" id="SSFD01000028">
    <property type="protein sequence ID" value="TXH91750.1"/>
    <property type="molecule type" value="Genomic_DNA"/>
</dbReference>
<name>A0A5C7T7Y2_THASP</name>
<dbReference type="SUPFAM" id="SSF55729">
    <property type="entry name" value="Acyl-CoA N-acyltransferases (Nat)"/>
    <property type="match status" value="1"/>
</dbReference>
<dbReference type="Gene3D" id="3.40.630.30">
    <property type="match status" value="1"/>
</dbReference>
<sequence length="177" mass="19503">MDGEARPLSAAALRASRGVALRAECGNDEAFVFTLFVEARAPGFANIPLEPAQRDALLRQQFTLQTTQYRRSFPAASFSIVEWGAASIGRLYVDRSPPRMHVIDVALLRAWQGRGIGSRLLGELLEEARVAGRAVSLHVERASPAQSLYLRLGFRVLRDKGVYLEMEWRPAPGGRAA</sequence>
<keyword evidence="2" id="KW-0808">Transferase</keyword>